<feature type="transmembrane region" description="Helical" evidence="1">
    <location>
        <begin position="277"/>
        <end position="294"/>
    </location>
</feature>
<dbReference type="EMBL" id="BSUJ01000001">
    <property type="protein sequence ID" value="GMA21475.1"/>
    <property type="molecule type" value="Genomic_DNA"/>
</dbReference>
<proteinExistence type="predicted"/>
<feature type="transmembrane region" description="Helical" evidence="1">
    <location>
        <begin position="152"/>
        <end position="169"/>
    </location>
</feature>
<name>A0ABQ6HSM4_9MICO</name>
<feature type="transmembrane region" description="Helical" evidence="1">
    <location>
        <begin position="118"/>
        <end position="140"/>
    </location>
</feature>
<evidence type="ECO:0000313" key="2">
    <source>
        <dbReference type="EMBL" id="GMA21475.1"/>
    </source>
</evidence>
<comment type="caution">
    <text evidence="2">The sequence shown here is derived from an EMBL/GenBank/DDBJ whole genome shotgun (WGS) entry which is preliminary data.</text>
</comment>
<feature type="transmembrane region" description="Helical" evidence="1">
    <location>
        <begin position="200"/>
        <end position="217"/>
    </location>
</feature>
<feature type="transmembrane region" description="Helical" evidence="1">
    <location>
        <begin position="176"/>
        <end position="194"/>
    </location>
</feature>
<feature type="transmembrane region" description="Helical" evidence="1">
    <location>
        <begin position="229"/>
        <end position="246"/>
    </location>
</feature>
<evidence type="ECO:0008006" key="4">
    <source>
        <dbReference type="Google" id="ProtNLM"/>
    </source>
</evidence>
<organism evidence="2 3">
    <name type="scientific">Arsenicicoccus piscis</name>
    <dbReference type="NCBI Taxonomy" id="673954"/>
    <lineage>
        <taxon>Bacteria</taxon>
        <taxon>Bacillati</taxon>
        <taxon>Actinomycetota</taxon>
        <taxon>Actinomycetes</taxon>
        <taxon>Micrococcales</taxon>
        <taxon>Intrasporangiaceae</taxon>
        <taxon>Arsenicicoccus</taxon>
    </lineage>
</organism>
<keyword evidence="1" id="KW-0812">Transmembrane</keyword>
<reference evidence="3" key="1">
    <citation type="journal article" date="2019" name="Int. J. Syst. Evol. Microbiol.">
        <title>The Global Catalogue of Microorganisms (GCM) 10K type strain sequencing project: providing services to taxonomists for standard genome sequencing and annotation.</title>
        <authorList>
            <consortium name="The Broad Institute Genomics Platform"/>
            <consortium name="The Broad Institute Genome Sequencing Center for Infectious Disease"/>
            <person name="Wu L."/>
            <person name="Ma J."/>
        </authorList>
    </citation>
    <scope>NUCLEOTIDE SEQUENCE [LARGE SCALE GENOMIC DNA]</scope>
    <source>
        <strain evidence="3">NBRC 105830</strain>
    </source>
</reference>
<feature type="transmembrane region" description="Helical" evidence="1">
    <location>
        <begin position="52"/>
        <end position="70"/>
    </location>
</feature>
<dbReference type="RefSeq" id="WP_241443406.1">
    <property type="nucleotide sequence ID" value="NZ_BSUJ01000001.1"/>
</dbReference>
<evidence type="ECO:0000313" key="3">
    <source>
        <dbReference type="Proteomes" id="UP001157109"/>
    </source>
</evidence>
<evidence type="ECO:0000256" key="1">
    <source>
        <dbReference type="SAM" id="Phobius"/>
    </source>
</evidence>
<feature type="transmembrane region" description="Helical" evidence="1">
    <location>
        <begin position="82"/>
        <end position="106"/>
    </location>
</feature>
<keyword evidence="1" id="KW-1133">Transmembrane helix</keyword>
<keyword evidence="1" id="KW-0472">Membrane</keyword>
<dbReference type="Proteomes" id="UP001157109">
    <property type="component" value="Unassembled WGS sequence"/>
</dbReference>
<gene>
    <name evidence="2" type="ORF">GCM10025862_34960</name>
</gene>
<protein>
    <recommendedName>
        <fullName evidence="4">DUF2157 domain-containing protein</fullName>
    </recommendedName>
</protein>
<feature type="transmembrane region" description="Helical" evidence="1">
    <location>
        <begin position="300"/>
        <end position="322"/>
    </location>
</feature>
<accession>A0ABQ6HSM4</accession>
<feature type="transmembrane region" description="Helical" evidence="1">
    <location>
        <begin position="252"/>
        <end position="270"/>
    </location>
</feature>
<keyword evidence="3" id="KW-1185">Reference proteome</keyword>
<sequence>MPTTSSVDALIAAGLVDPARRAEALDILRTTAAPDTTTPATARAATSVATEIAGYVGGILVIAAAAVFIGTEWSSMAALTRVLALVLSGLLLVGAGLAATRLGVAGSIRDAGQDIRRYLASVLLVGGAAVLGGAVGVWAAELTSWDDIWASRLALITITVLAGLSYVVVPSAVAQLVTAWSLGQALAVITFGTGDLEHSALLFAALLLVTAVAWGLLTEAGAFRERQLGRFISGVLAVVGAQFLSFESGDRWWAYLALAVIGTLCFALYVRRGAWPHLAVGVVALTMAVTEAALDLSDGSVGAAGALLIAGTVLLSASVLGMRLRCRAAS</sequence>